<dbReference type="Pfam" id="PF07727">
    <property type="entry name" value="RVT_2"/>
    <property type="match status" value="1"/>
</dbReference>
<dbReference type="PANTHER" id="PTHR37984:SF7">
    <property type="entry name" value="INTEGRASE CATALYTIC DOMAIN-CONTAINING PROTEIN"/>
    <property type="match status" value="1"/>
</dbReference>
<dbReference type="InterPro" id="IPR001584">
    <property type="entry name" value="Integrase_cat-core"/>
</dbReference>
<evidence type="ECO:0000313" key="5">
    <source>
        <dbReference type="Proteomes" id="UP000192927"/>
    </source>
</evidence>
<dbReference type="GO" id="GO:0015074">
    <property type="term" value="P:DNA integration"/>
    <property type="evidence" value="ECO:0007669"/>
    <property type="project" value="InterPro"/>
</dbReference>
<proteinExistence type="predicted"/>
<name>A0A1W5CX96_9LECA</name>
<evidence type="ECO:0000259" key="3">
    <source>
        <dbReference type="PROSITE" id="PS50994"/>
    </source>
</evidence>
<keyword evidence="1" id="KW-0694">RNA-binding</keyword>
<sequence length="1304" mass="147497">MPPKVIPAAQGYGRELSNLAKMYTEESKYSGENDNFDFKHTVFHNICSRADVPEEAKARAFPTMLHGLALDYYYSNVANSTQITTLDNICHSIQAYFEGAEYKQGILARWNGITLKSVMDKNEGKSMEECLQLFIKDLRHLQHGLDMELQTDKFIHNKLVNACQELPACQYVNQYIADYEGSHNSEIKDDLDNAMEALIINIESPPTTPAQDKAEGFFCSSGAIYQAEAITSDLANRSLDHAITGTSPVTGNDNLESNPFAYTTSNQYTSKEFYGVMIDTGASKRSTAGYGQYLAYKKINNIPVNISKARAVHVQFSIGSTLSIGLIIVNTPVGRIEFHIVKADTPFLLCIADMDNLKVYYNNLKNVLVTLTKLVPVTYQFGHPFLLWEEFLQSFIANSFDLNPCYLTNTELHQLHRRFGHPSANRLCLVLKQSGHGDNLNKKTLEHLTKYCSHYQKHRKLPGRFKFILQDDVNFNYSIIVDIMYIDNSPILHIVDEATRFQAAKWLLNISAKHTWDILRLCWIDVYIGPPDYIIHDAGKNFISREFRQYAASMAITTKSVPVEAHWSIGMVERYHAVLRRAYKVIMDELQGSGINKDMALQMAVKAVNDMAGPNGLVPTLLVFGAYPQIHELEPPAPIVSQRAMAIRKAMEEVQRIRAERQVADALNQRNGPSVSLLHDLPLNSDVLIWREGNAGRSERWTGPFKLLGIDRETCKVELPSGPTDFRSTTVKPYLTEVEEENSGQEEQQDHDQEEQDKSSQEKQEDPLQEHPPQPVAPRQNADRPRKLPLRYQNIADVSILLQDQNDAEILDEIELFEFNSPPFTESYQKEINGLLEKGVFKIIDITDVPKGIRIFNSRFVDEIKNAGTDKAFEKSRLVIQAYNDYGKELVLTQPPTIQRMSQKLILAMAATLQGQLIGLYLRDISQAYVQLNTELTRDFFARPPQELGLKNGSILQVVKPLYGAPEAGNHWFNTYHHHHTEKLRMNQSTYDPCLLYTNSNGFGIVGLQTDNTLFLADETFAAAEETELRRAKLLAKEREKLTESTPIKFNGGYIKQEDGAIVLIQEPQCQNLQLVDMKTVDLTSSRGEVRKAVTPKDQYVAQRARGAYIATVCQPEAAFDLSFAAQITNPKEQDTKALNKRIQWQIDNYLRGLRFVQLESASLKLIVFTDASFANNQDLSSQIGFVIILIDAIKATVEKILQLRKPLPLILCTDSKSLYDCLVKLGTTQEKRLMVDLMCLRQSYERREIAEIKWIDGGSNPADAMTKNKPCQALKELIDTNTVNLKVTEGVERVGDDIATRFR</sequence>
<dbReference type="InterPro" id="IPR036397">
    <property type="entry name" value="RNaseH_sf"/>
</dbReference>
<feature type="compositionally biased region" description="Acidic residues" evidence="2">
    <location>
        <begin position="738"/>
        <end position="747"/>
    </location>
</feature>
<dbReference type="InterPro" id="IPR012337">
    <property type="entry name" value="RNaseH-like_sf"/>
</dbReference>
<feature type="region of interest" description="Disordered" evidence="2">
    <location>
        <begin position="738"/>
        <end position="786"/>
    </location>
</feature>
<feature type="domain" description="Integrase catalytic" evidence="3">
    <location>
        <begin position="458"/>
        <end position="627"/>
    </location>
</feature>
<reference evidence="5" key="1">
    <citation type="submission" date="2017-03" db="EMBL/GenBank/DDBJ databases">
        <authorList>
            <person name="Sharma R."/>
            <person name="Thines M."/>
        </authorList>
    </citation>
    <scope>NUCLEOTIDE SEQUENCE [LARGE SCALE GENOMIC DNA]</scope>
</reference>
<dbReference type="Gene3D" id="3.30.420.10">
    <property type="entry name" value="Ribonuclease H-like superfamily/Ribonuclease H"/>
    <property type="match status" value="1"/>
</dbReference>
<keyword evidence="5" id="KW-1185">Reference proteome</keyword>
<evidence type="ECO:0000256" key="2">
    <source>
        <dbReference type="SAM" id="MobiDB-lite"/>
    </source>
</evidence>
<dbReference type="Proteomes" id="UP000192927">
    <property type="component" value="Unassembled WGS sequence"/>
</dbReference>
<dbReference type="PROSITE" id="PS50994">
    <property type="entry name" value="INTEGRASE"/>
    <property type="match status" value="1"/>
</dbReference>
<evidence type="ECO:0000313" key="4">
    <source>
        <dbReference type="EMBL" id="SLM35456.1"/>
    </source>
</evidence>
<dbReference type="GO" id="GO:0003723">
    <property type="term" value="F:RNA binding"/>
    <property type="evidence" value="ECO:0007669"/>
    <property type="project" value="UniProtKB-KW"/>
</dbReference>
<dbReference type="InterPro" id="IPR013103">
    <property type="entry name" value="RVT_2"/>
</dbReference>
<dbReference type="InterPro" id="IPR050951">
    <property type="entry name" value="Retrovirus_Pol_polyprotein"/>
</dbReference>
<dbReference type="SUPFAM" id="SSF53098">
    <property type="entry name" value="Ribonuclease H-like"/>
    <property type="match status" value="1"/>
</dbReference>
<accession>A0A1W5CX96</accession>
<organism evidence="4 5">
    <name type="scientific">Lasallia pustulata</name>
    <dbReference type="NCBI Taxonomy" id="136370"/>
    <lineage>
        <taxon>Eukaryota</taxon>
        <taxon>Fungi</taxon>
        <taxon>Dikarya</taxon>
        <taxon>Ascomycota</taxon>
        <taxon>Pezizomycotina</taxon>
        <taxon>Lecanoromycetes</taxon>
        <taxon>OSLEUM clade</taxon>
        <taxon>Umbilicariomycetidae</taxon>
        <taxon>Umbilicariales</taxon>
        <taxon>Umbilicariaceae</taxon>
        <taxon>Lasallia</taxon>
    </lineage>
</organism>
<protein>
    <recommendedName>
        <fullName evidence="3">Integrase catalytic domain-containing protein</fullName>
    </recommendedName>
</protein>
<dbReference type="PANTHER" id="PTHR37984">
    <property type="entry name" value="PROTEIN CBG26694"/>
    <property type="match status" value="1"/>
</dbReference>
<feature type="compositionally biased region" description="Basic and acidic residues" evidence="2">
    <location>
        <begin position="748"/>
        <end position="769"/>
    </location>
</feature>
<evidence type="ECO:0000256" key="1">
    <source>
        <dbReference type="ARBA" id="ARBA00022884"/>
    </source>
</evidence>
<dbReference type="GO" id="GO:0005634">
    <property type="term" value="C:nucleus"/>
    <property type="evidence" value="ECO:0007669"/>
    <property type="project" value="UniProtKB-ARBA"/>
</dbReference>
<dbReference type="EMBL" id="FWEW01000731">
    <property type="protein sequence ID" value="SLM35456.1"/>
    <property type="molecule type" value="Genomic_DNA"/>
</dbReference>